<proteinExistence type="predicted"/>
<evidence type="ECO:0000256" key="1">
    <source>
        <dbReference type="SAM" id="SignalP"/>
    </source>
</evidence>
<dbReference type="EMBL" id="LVIE01000024">
    <property type="protein sequence ID" value="OHT25501.1"/>
    <property type="molecule type" value="Genomic_DNA"/>
</dbReference>
<protein>
    <submittedName>
        <fullName evidence="2">Uncharacterized protein</fullName>
    </submittedName>
</protein>
<feature type="chain" id="PRO_5010287440" evidence="1">
    <location>
        <begin position="20"/>
        <end position="109"/>
    </location>
</feature>
<evidence type="ECO:0000313" key="3">
    <source>
        <dbReference type="Proteomes" id="UP000179588"/>
    </source>
</evidence>
<keyword evidence="1" id="KW-0732">Signal</keyword>
<sequence length="109" mass="12941">MIKLLFIFMTFLIPVHSFALNDLNNNNELIYNYIYPKKDPLIFNGKLGESPSNNYIIKNTNQSKYFNFNVTNNQEYRQYLDDRQEQFYQGGTRALNHYSDNLGIIIPFN</sequence>
<gene>
    <name evidence="2" type="ORF">A3Q29_13235</name>
</gene>
<organism evidence="2 3">
    <name type="scientific">Providencia stuartii</name>
    <dbReference type="NCBI Taxonomy" id="588"/>
    <lineage>
        <taxon>Bacteria</taxon>
        <taxon>Pseudomonadati</taxon>
        <taxon>Pseudomonadota</taxon>
        <taxon>Gammaproteobacteria</taxon>
        <taxon>Enterobacterales</taxon>
        <taxon>Morganellaceae</taxon>
        <taxon>Providencia</taxon>
    </lineage>
</organism>
<keyword evidence="3" id="KW-1185">Reference proteome</keyword>
<evidence type="ECO:0000313" key="2">
    <source>
        <dbReference type="EMBL" id="OHT25501.1"/>
    </source>
</evidence>
<accession>A0A1S1HVP7</accession>
<comment type="caution">
    <text evidence="2">The sequence shown here is derived from an EMBL/GenBank/DDBJ whole genome shotgun (WGS) entry which is preliminary data.</text>
</comment>
<reference evidence="2 3" key="1">
    <citation type="submission" date="2016-03" db="EMBL/GenBank/DDBJ databases">
        <title>Genome sequence of Providencia stuartii strain, isolated from the salivary glands of larval Lucilia sericata.</title>
        <authorList>
            <person name="Yuan Y."/>
            <person name="Zhang Y."/>
            <person name="Fu S."/>
            <person name="Crippen T.L."/>
            <person name="Visi D."/>
            <person name="Benbow M.E."/>
            <person name="Allen M."/>
            <person name="Tomberlin J.K."/>
            <person name="Sze S.-H."/>
            <person name="Tarone A.M."/>
        </authorList>
    </citation>
    <scope>NUCLEOTIDE SEQUENCE [LARGE SCALE GENOMIC DNA]</scope>
    <source>
        <strain evidence="2 3">Crippen</strain>
    </source>
</reference>
<feature type="signal peptide" evidence="1">
    <location>
        <begin position="1"/>
        <end position="19"/>
    </location>
</feature>
<dbReference type="AlphaFoldDB" id="A0A1S1HVP7"/>
<name>A0A1S1HVP7_PROST</name>
<dbReference type="Proteomes" id="UP000179588">
    <property type="component" value="Unassembled WGS sequence"/>
</dbReference>